<dbReference type="Pfam" id="PF13765">
    <property type="entry name" value="PRY"/>
    <property type="match status" value="1"/>
</dbReference>
<protein>
    <submittedName>
        <fullName evidence="9">FinTRIM family</fullName>
    </submittedName>
</protein>
<dbReference type="AlphaFoldDB" id="A0A9W7T5K9"/>
<dbReference type="EMBL" id="JAFHDT010000227">
    <property type="protein sequence ID" value="KAI7790149.1"/>
    <property type="molecule type" value="Genomic_DNA"/>
</dbReference>
<evidence type="ECO:0000313" key="9">
    <source>
        <dbReference type="EMBL" id="KAI7790149.1"/>
    </source>
</evidence>
<dbReference type="PROSITE" id="PS50188">
    <property type="entry name" value="B302_SPRY"/>
    <property type="match status" value="1"/>
</dbReference>
<organism evidence="9 10">
    <name type="scientific">Triplophysa rosa</name>
    <name type="common">Cave loach</name>
    <dbReference type="NCBI Taxonomy" id="992332"/>
    <lineage>
        <taxon>Eukaryota</taxon>
        <taxon>Metazoa</taxon>
        <taxon>Chordata</taxon>
        <taxon>Craniata</taxon>
        <taxon>Vertebrata</taxon>
        <taxon>Euteleostomi</taxon>
        <taxon>Actinopterygii</taxon>
        <taxon>Neopterygii</taxon>
        <taxon>Teleostei</taxon>
        <taxon>Ostariophysi</taxon>
        <taxon>Cypriniformes</taxon>
        <taxon>Nemacheilidae</taxon>
        <taxon>Triplophysa</taxon>
    </lineage>
</organism>
<dbReference type="CDD" id="cd19769">
    <property type="entry name" value="Bbox2_TRIM16-like"/>
    <property type="match status" value="1"/>
</dbReference>
<dbReference type="Proteomes" id="UP001059041">
    <property type="component" value="Unassembled WGS sequence"/>
</dbReference>
<dbReference type="InterPro" id="IPR051051">
    <property type="entry name" value="E3_ubiq-ligase_TRIM/RNF"/>
</dbReference>
<dbReference type="SUPFAM" id="SSF57850">
    <property type="entry name" value="RING/U-box"/>
    <property type="match status" value="1"/>
</dbReference>
<comment type="caution">
    <text evidence="9">The sequence shown here is derived from an EMBL/GenBank/DDBJ whole genome shotgun (WGS) entry which is preliminary data.</text>
</comment>
<keyword evidence="5" id="KW-0175">Coiled coil</keyword>
<dbReference type="InterPro" id="IPR017907">
    <property type="entry name" value="Znf_RING_CS"/>
</dbReference>
<keyword evidence="3" id="KW-0862">Zinc</keyword>
<dbReference type="SMART" id="SM00184">
    <property type="entry name" value="RING"/>
    <property type="match status" value="1"/>
</dbReference>
<evidence type="ECO:0000313" key="10">
    <source>
        <dbReference type="Proteomes" id="UP001059041"/>
    </source>
</evidence>
<dbReference type="PANTHER" id="PTHR25465">
    <property type="entry name" value="B-BOX DOMAIN CONTAINING"/>
    <property type="match status" value="1"/>
</dbReference>
<dbReference type="GO" id="GO:0008270">
    <property type="term" value="F:zinc ion binding"/>
    <property type="evidence" value="ECO:0007669"/>
    <property type="project" value="UniProtKB-KW"/>
</dbReference>
<dbReference type="Pfam" id="PF15227">
    <property type="entry name" value="zf-C3HC4_4"/>
    <property type="match status" value="1"/>
</dbReference>
<dbReference type="InterPro" id="IPR058030">
    <property type="entry name" value="TRIM8/14/16/25/29/45/65_CC"/>
</dbReference>
<dbReference type="InterPro" id="IPR013083">
    <property type="entry name" value="Znf_RING/FYVE/PHD"/>
</dbReference>
<dbReference type="PROSITE" id="PS00518">
    <property type="entry name" value="ZF_RING_1"/>
    <property type="match status" value="1"/>
</dbReference>
<dbReference type="Gene3D" id="3.30.160.60">
    <property type="entry name" value="Classic Zinc Finger"/>
    <property type="match status" value="1"/>
</dbReference>
<dbReference type="InterPro" id="IPR006574">
    <property type="entry name" value="PRY"/>
</dbReference>
<dbReference type="Gene3D" id="3.30.40.10">
    <property type="entry name" value="Zinc/RING finger domain, C3HC4 (zinc finger)"/>
    <property type="match status" value="1"/>
</dbReference>
<dbReference type="InterPro" id="IPR000315">
    <property type="entry name" value="Znf_B-box"/>
</dbReference>
<dbReference type="Pfam" id="PF00643">
    <property type="entry name" value="zf-B_box"/>
    <property type="match status" value="1"/>
</dbReference>
<dbReference type="PROSITE" id="PS50089">
    <property type="entry name" value="ZF_RING_2"/>
    <property type="match status" value="1"/>
</dbReference>
<feature type="domain" description="B box-type" evidence="7">
    <location>
        <begin position="149"/>
        <end position="189"/>
    </location>
</feature>
<dbReference type="SMART" id="SM00589">
    <property type="entry name" value="PRY"/>
    <property type="match status" value="1"/>
</dbReference>
<dbReference type="SMART" id="SM00336">
    <property type="entry name" value="BBOX"/>
    <property type="match status" value="1"/>
</dbReference>
<gene>
    <name evidence="9" type="ORF">IRJ41_008025</name>
</gene>
<dbReference type="GO" id="GO:0005737">
    <property type="term" value="C:cytoplasm"/>
    <property type="evidence" value="ECO:0007669"/>
    <property type="project" value="UniProtKB-ARBA"/>
</dbReference>
<name>A0A9W7T5K9_TRIRA</name>
<accession>A0A9W7T5K9</accession>
<dbReference type="InterPro" id="IPR043136">
    <property type="entry name" value="B30.2/SPRY_sf"/>
</dbReference>
<evidence type="ECO:0000256" key="3">
    <source>
        <dbReference type="ARBA" id="ARBA00022833"/>
    </source>
</evidence>
<evidence type="ECO:0000256" key="2">
    <source>
        <dbReference type="ARBA" id="ARBA00022771"/>
    </source>
</evidence>
<evidence type="ECO:0000259" key="6">
    <source>
        <dbReference type="PROSITE" id="PS50089"/>
    </source>
</evidence>
<keyword evidence="2 4" id="KW-0863">Zinc-finger</keyword>
<dbReference type="PROSITE" id="PS50119">
    <property type="entry name" value="ZF_BBOX"/>
    <property type="match status" value="1"/>
</dbReference>
<evidence type="ECO:0000259" key="8">
    <source>
        <dbReference type="PROSITE" id="PS50188"/>
    </source>
</evidence>
<reference evidence="9" key="1">
    <citation type="submission" date="2021-02" db="EMBL/GenBank/DDBJ databases">
        <title>Comparative genomics reveals that relaxation of natural selection precedes convergent phenotypic evolution of cavefish.</title>
        <authorList>
            <person name="Peng Z."/>
        </authorList>
    </citation>
    <scope>NUCLEOTIDE SEQUENCE</scope>
    <source>
        <tissue evidence="9">Muscle</tissue>
    </source>
</reference>
<feature type="coiled-coil region" evidence="5">
    <location>
        <begin position="262"/>
        <end position="296"/>
    </location>
</feature>
<dbReference type="InterPro" id="IPR001870">
    <property type="entry name" value="B30.2/SPRY"/>
</dbReference>
<feature type="domain" description="B30.2/SPRY" evidence="8">
    <location>
        <begin position="360"/>
        <end position="478"/>
    </location>
</feature>
<evidence type="ECO:0000259" key="7">
    <source>
        <dbReference type="PROSITE" id="PS50119"/>
    </source>
</evidence>
<dbReference type="Gene3D" id="4.10.830.40">
    <property type="match status" value="1"/>
</dbReference>
<dbReference type="Gene3D" id="2.60.120.920">
    <property type="match status" value="1"/>
</dbReference>
<feature type="coiled-coil region" evidence="5">
    <location>
        <begin position="204"/>
        <end position="231"/>
    </location>
</feature>
<dbReference type="SUPFAM" id="SSF57845">
    <property type="entry name" value="B-box zinc-binding domain"/>
    <property type="match status" value="1"/>
</dbReference>
<keyword evidence="10" id="KW-1185">Reference proteome</keyword>
<dbReference type="Pfam" id="PF25600">
    <property type="entry name" value="TRIM_CC"/>
    <property type="match status" value="1"/>
</dbReference>
<evidence type="ECO:0000256" key="1">
    <source>
        <dbReference type="ARBA" id="ARBA00022723"/>
    </source>
</evidence>
<evidence type="ECO:0000256" key="5">
    <source>
        <dbReference type="SAM" id="Coils"/>
    </source>
</evidence>
<keyword evidence="1" id="KW-0479">Metal-binding</keyword>
<evidence type="ECO:0000256" key="4">
    <source>
        <dbReference type="PROSITE-ProRule" id="PRU00024"/>
    </source>
</evidence>
<proteinExistence type="predicted"/>
<dbReference type="InterPro" id="IPR013320">
    <property type="entry name" value="ConA-like_dom_sf"/>
</dbReference>
<feature type="domain" description="RING-type" evidence="6">
    <location>
        <begin position="15"/>
        <end position="58"/>
    </location>
</feature>
<sequence>MAEASISVAEDQFSCSICLDLLKDPVTIPCGHSYCMSCITDYWDQDDQKGIYSCPQCRQTFTPRPALYKNVVLAEMVEKLQKTSLQHSVSAPSYAGAGDVGCDACSGRKQKAVKSCLVCLESYCQSHFERHEEFHSCKRHTVTDVTGNLQEMICSKHDKLLDVFCHTDQQCICVLCTMDKHKHHVTVSAVSERIEKQKELCQLQRKFKQKIQDRENELQELTKHVDSYKSSAQAMVEESERIFTQIIRSIQRSRSEVTQLIRDQEKSALSLAKRLLRRLEQEIAALRRRDADLEQLLNTDNHIHFLQNFQSFSTPPASTDFTAGSLLSFDDIKVSVCQLREKLENICKEEIKKISGKVTEISKKIVLTTREDFLQYSSHLTIDPNTVFESIRLSEGNRRASNTAPIPMRPYHPNRFRNLYQVLCREKVCGRCYWEVQRSGAVGISVSYKSTSRKGKGVACGFGYNEQSWSLHCYSSRC</sequence>
<dbReference type="InterPro" id="IPR001841">
    <property type="entry name" value="Znf_RING"/>
</dbReference>
<dbReference type="SUPFAM" id="SSF49899">
    <property type="entry name" value="Concanavalin A-like lectins/glucanases"/>
    <property type="match status" value="1"/>
</dbReference>
<dbReference type="PANTHER" id="PTHR25465:SF5">
    <property type="entry name" value="E3 UBIQUITIN_ISG15 LIGASE TRIM25-RELATED"/>
    <property type="match status" value="1"/>
</dbReference>